<accession>U4LBM1</accession>
<evidence type="ECO:0000313" key="1">
    <source>
        <dbReference type="EMBL" id="CCX17479.1"/>
    </source>
</evidence>
<dbReference type="OrthoDB" id="10397287at2759"/>
<name>U4LBM1_PYROM</name>
<sequence length="318" mass="36213">MATTTSTTSSSTTTTTTTTTTVIPVIPVIPIPAWASDTVATRMHHYALALSKLNEFEIQFGVGETLDDISYDRWMRRREKVVSCRTKFASALDSSFPSRKKLSKKPGCINLSRHSLAVFWLLCICINRHYFPSVSWFAPKAFKRTSKTMRDIATRFWWVINLSSGAWQVSLWCRALFLSLIASVSISMNPKPKPGCQLQQSQSQSRWRTLGTIIKNGVMEPCTAGCFLLGRFKDRKSELERLYPEIRNLKNIPPVQYVAYVDELERFTARKLAGELLRMKVEREEMLKTTEMVKESLLGVMKGIRRQKIMLNEVRGGG</sequence>
<evidence type="ECO:0000313" key="2">
    <source>
        <dbReference type="Proteomes" id="UP000018144"/>
    </source>
</evidence>
<proteinExistence type="predicted"/>
<dbReference type="Proteomes" id="UP000018144">
    <property type="component" value="Unassembled WGS sequence"/>
</dbReference>
<gene>
    <name evidence="1" type="ORF">PCON_04483</name>
</gene>
<reference evidence="1 2" key="1">
    <citation type="journal article" date="2013" name="PLoS Genet.">
        <title>The genome and development-dependent transcriptomes of Pyronema confluens: a window into fungal evolution.</title>
        <authorList>
            <person name="Traeger S."/>
            <person name="Altegoer F."/>
            <person name="Freitag M."/>
            <person name="Gabaldon T."/>
            <person name="Kempken F."/>
            <person name="Kumar A."/>
            <person name="Marcet-Houben M."/>
            <person name="Poggeler S."/>
            <person name="Stajich J.E."/>
            <person name="Nowrousian M."/>
        </authorList>
    </citation>
    <scope>NUCLEOTIDE SEQUENCE [LARGE SCALE GENOMIC DNA]</scope>
    <source>
        <strain evidence="2">CBS 100304</strain>
        <tissue evidence="1">Vegetative mycelium</tissue>
    </source>
</reference>
<protein>
    <submittedName>
        <fullName evidence="1">Uncharacterized protein</fullName>
    </submittedName>
</protein>
<dbReference type="AlphaFoldDB" id="U4LBM1"/>
<keyword evidence="2" id="KW-1185">Reference proteome</keyword>
<organism evidence="1 2">
    <name type="scientific">Pyronema omphalodes (strain CBS 100304)</name>
    <name type="common">Pyronema confluens</name>
    <dbReference type="NCBI Taxonomy" id="1076935"/>
    <lineage>
        <taxon>Eukaryota</taxon>
        <taxon>Fungi</taxon>
        <taxon>Dikarya</taxon>
        <taxon>Ascomycota</taxon>
        <taxon>Pezizomycotina</taxon>
        <taxon>Pezizomycetes</taxon>
        <taxon>Pezizales</taxon>
        <taxon>Pyronemataceae</taxon>
        <taxon>Pyronema</taxon>
    </lineage>
</organism>
<dbReference type="EMBL" id="HF936658">
    <property type="protein sequence ID" value="CCX17479.1"/>
    <property type="molecule type" value="Genomic_DNA"/>
</dbReference>